<name>A0A1E1G7T6_PLAST</name>
<feature type="chain" id="PRO_5009113626" evidence="2">
    <location>
        <begin position="20"/>
        <end position="101"/>
    </location>
</feature>
<feature type="non-terminal residue" evidence="3">
    <location>
        <position position="1"/>
    </location>
</feature>
<gene>
    <name evidence="3" type="primary">NTL</name>
</gene>
<proteinExistence type="evidence at transcript level"/>
<feature type="region of interest" description="Disordered" evidence="1">
    <location>
        <begin position="33"/>
        <end position="58"/>
    </location>
</feature>
<accession>A0A1E1G7T6</accession>
<evidence type="ECO:0000256" key="2">
    <source>
        <dbReference type="SAM" id="SignalP"/>
    </source>
</evidence>
<evidence type="ECO:0000256" key="1">
    <source>
        <dbReference type="SAM" id="MobiDB-lite"/>
    </source>
</evidence>
<organism evidence="3">
    <name type="scientific">Plautia stali</name>
    <name type="common">Stink bug</name>
    <dbReference type="NCBI Taxonomy" id="106108"/>
    <lineage>
        <taxon>Eukaryota</taxon>
        <taxon>Metazoa</taxon>
        <taxon>Ecdysozoa</taxon>
        <taxon>Arthropoda</taxon>
        <taxon>Hexapoda</taxon>
        <taxon>Insecta</taxon>
        <taxon>Pterygota</taxon>
        <taxon>Neoptera</taxon>
        <taxon>Paraneoptera</taxon>
        <taxon>Hemiptera</taxon>
        <taxon>Heteroptera</taxon>
        <taxon>Panheteroptera</taxon>
        <taxon>Pentatomomorpha</taxon>
        <taxon>Pentatomoidea</taxon>
        <taxon>Pentatomidae</taxon>
        <taxon>Pentatominae</taxon>
        <taxon>Plautia</taxon>
    </lineage>
</organism>
<dbReference type="AlphaFoldDB" id="A0A1E1G7T6"/>
<keyword evidence="2" id="KW-0732">Signal</keyword>
<feature type="signal peptide" evidence="2">
    <location>
        <begin position="1"/>
        <end position="19"/>
    </location>
</feature>
<reference evidence="3" key="1">
    <citation type="submission" date="2016-04" db="EMBL/GenBank/DDBJ databases">
        <title>Identification of allatostatic molecules in the brown-winged green bug Plautia stali.</title>
        <authorList>
            <person name="Matsumoto K."/>
            <person name="Suetsugu Y."/>
            <person name="Tanaka Y."/>
            <person name="Kotaki T."/>
            <person name="Goto S.G."/>
            <person name="Shinoda T."/>
            <person name="Shiga S."/>
        </authorList>
    </citation>
    <scope>NUCLEOTIDE SEQUENCE</scope>
</reference>
<dbReference type="EMBL" id="LC146512">
    <property type="protein sequence ID" value="BAV78816.1"/>
    <property type="molecule type" value="mRNA"/>
</dbReference>
<evidence type="ECO:0000313" key="3">
    <source>
        <dbReference type="EMBL" id="BAV78816.1"/>
    </source>
</evidence>
<sequence length="101" mass="11451">IPSLVLIILLTLQVQRILCEERRTDVMRAVLSGPAEPGFWPSRGRRSDSSSEEEPPPFWAHRGRGLGLASPCSGADLNRYLLLHPEEPLWLTARRKRSQDH</sequence>
<protein>
    <submittedName>
        <fullName evidence="3">Natalisin</fullName>
    </submittedName>
</protein>